<evidence type="ECO:0000313" key="7">
    <source>
        <dbReference type="Proteomes" id="UP000052232"/>
    </source>
</evidence>
<dbReference type="AlphaFoldDB" id="A0A0J7XK92"/>
<dbReference type="Proteomes" id="UP000052232">
    <property type="component" value="Unassembled WGS sequence"/>
</dbReference>
<keyword evidence="3" id="KW-0238">DNA-binding</keyword>
<dbReference type="SUPFAM" id="SSF47413">
    <property type="entry name" value="lambda repressor-like DNA-binding domains"/>
    <property type="match status" value="1"/>
</dbReference>
<reference evidence="6 7" key="1">
    <citation type="journal article" date="2015" name="G3 (Bethesda)">
        <title>Insights into Ongoing Evolution of the Hexachlorocyclohexane Catabolic Pathway from Comparative Genomics of Ten Sphingomonadaceae Strains.</title>
        <authorList>
            <person name="Pearce S.L."/>
            <person name="Oakeshott J.G."/>
            <person name="Pandey G."/>
        </authorList>
    </citation>
    <scope>NUCLEOTIDE SEQUENCE [LARGE SCALE GENOMIC DNA]</scope>
    <source>
        <strain evidence="6 7">LL01</strain>
    </source>
</reference>
<dbReference type="GO" id="GO:0000976">
    <property type="term" value="F:transcription cis-regulatory region binding"/>
    <property type="evidence" value="ECO:0007669"/>
    <property type="project" value="TreeGrafter"/>
</dbReference>
<dbReference type="Gene3D" id="1.10.260.40">
    <property type="entry name" value="lambda repressor-like DNA-binding domains"/>
    <property type="match status" value="1"/>
</dbReference>
<gene>
    <name evidence="6" type="ORF">V473_21950</name>
</gene>
<keyword evidence="7" id="KW-1185">Reference proteome</keyword>
<accession>A0A0J7XK92</accession>
<keyword evidence="1" id="KW-0678">Repressor</keyword>
<dbReference type="PATRIC" id="fig|1420583.3.peg.4200"/>
<dbReference type="PANTHER" id="PTHR30146">
    <property type="entry name" value="LACI-RELATED TRANSCRIPTIONAL REPRESSOR"/>
    <property type="match status" value="1"/>
</dbReference>
<dbReference type="SMART" id="SM00354">
    <property type="entry name" value="HTH_LACI"/>
    <property type="match status" value="1"/>
</dbReference>
<dbReference type="InterPro" id="IPR046335">
    <property type="entry name" value="LacI/GalR-like_sensor"/>
</dbReference>
<evidence type="ECO:0000256" key="3">
    <source>
        <dbReference type="ARBA" id="ARBA00023125"/>
    </source>
</evidence>
<dbReference type="InterPro" id="IPR000843">
    <property type="entry name" value="HTH_LacI"/>
</dbReference>
<keyword evidence="2" id="KW-0805">Transcription regulation</keyword>
<keyword evidence="4" id="KW-0804">Transcription</keyword>
<dbReference type="InterPro" id="IPR028082">
    <property type="entry name" value="Peripla_BP_I"/>
</dbReference>
<dbReference type="EMBL" id="JACT01000007">
    <property type="protein sequence ID" value="KMS52074.1"/>
    <property type="molecule type" value="Genomic_DNA"/>
</dbReference>
<name>A0A0J7XK92_9SPHN</name>
<dbReference type="SUPFAM" id="SSF53822">
    <property type="entry name" value="Periplasmic binding protein-like I"/>
    <property type="match status" value="1"/>
</dbReference>
<comment type="caution">
    <text evidence="6">The sequence shown here is derived from an EMBL/GenBank/DDBJ whole genome shotgun (WGS) entry which is preliminary data.</text>
</comment>
<dbReference type="STRING" id="1420583.V473_21950"/>
<feature type="domain" description="HTH lacI-type" evidence="5">
    <location>
        <begin position="2"/>
        <end position="56"/>
    </location>
</feature>
<evidence type="ECO:0000313" key="6">
    <source>
        <dbReference type="EMBL" id="KMS52074.1"/>
    </source>
</evidence>
<sequence>MTTIRDVAKMAKVSVATVSRTLSQPDKVNEIMRKRVQAAVAKLGYEPNRAARSLRTLKSSKILVTVPDISNPFFSDVIRGAEEAAREADYSVVLGDTRSDPVIENSYATMFKRREVDGFIFLGHRLPEILATSVAASEVPMPIVHGCEYSPGLQVSSVHIDNVAAGADALRHLVDLGHRNIGVITGPLDSPLSRDRLEGARRIAQNAGLADILVRSGDFSVESGFAEASQLLCENDVSAIFCFSDELAIGALRAVRHLGLTCPDDVSLVGCDDIRFARFLNPPLTTIAQPSAQIGRRAVRMLLEILDGHQDGLESVTLSHRLIVRQSSAAPSLGRLDSPRATTAPA</sequence>
<evidence type="ECO:0000256" key="2">
    <source>
        <dbReference type="ARBA" id="ARBA00023015"/>
    </source>
</evidence>
<dbReference type="CDD" id="cd01392">
    <property type="entry name" value="HTH_LacI"/>
    <property type="match status" value="1"/>
</dbReference>
<dbReference type="Gene3D" id="3.40.50.2300">
    <property type="match status" value="2"/>
</dbReference>
<evidence type="ECO:0000256" key="1">
    <source>
        <dbReference type="ARBA" id="ARBA00022491"/>
    </source>
</evidence>
<dbReference type="CDD" id="cd06284">
    <property type="entry name" value="PBP1_LacI-like"/>
    <property type="match status" value="1"/>
</dbReference>
<organism evidence="6 7">
    <name type="scientific">Sphingobium cupriresistens LL01</name>
    <dbReference type="NCBI Taxonomy" id="1420583"/>
    <lineage>
        <taxon>Bacteria</taxon>
        <taxon>Pseudomonadati</taxon>
        <taxon>Pseudomonadota</taxon>
        <taxon>Alphaproteobacteria</taxon>
        <taxon>Sphingomonadales</taxon>
        <taxon>Sphingomonadaceae</taxon>
        <taxon>Sphingobium</taxon>
    </lineage>
</organism>
<protein>
    <submittedName>
        <fullName evidence="6">LacI family transcriptional regulator</fullName>
    </submittedName>
</protein>
<dbReference type="Pfam" id="PF13377">
    <property type="entry name" value="Peripla_BP_3"/>
    <property type="match status" value="1"/>
</dbReference>
<evidence type="ECO:0000256" key="4">
    <source>
        <dbReference type="ARBA" id="ARBA00023163"/>
    </source>
</evidence>
<dbReference type="PROSITE" id="PS50932">
    <property type="entry name" value="HTH_LACI_2"/>
    <property type="match status" value="1"/>
</dbReference>
<dbReference type="GO" id="GO:0003700">
    <property type="term" value="F:DNA-binding transcription factor activity"/>
    <property type="evidence" value="ECO:0007669"/>
    <property type="project" value="TreeGrafter"/>
</dbReference>
<dbReference type="PANTHER" id="PTHR30146:SF151">
    <property type="entry name" value="HTH-TYPE TRANSCRIPTIONAL REPRESSOR CYTR"/>
    <property type="match status" value="1"/>
</dbReference>
<dbReference type="Pfam" id="PF00356">
    <property type="entry name" value="LacI"/>
    <property type="match status" value="1"/>
</dbReference>
<dbReference type="InterPro" id="IPR010982">
    <property type="entry name" value="Lambda_DNA-bd_dom_sf"/>
</dbReference>
<proteinExistence type="predicted"/>
<evidence type="ECO:0000259" key="5">
    <source>
        <dbReference type="PROSITE" id="PS50932"/>
    </source>
</evidence>